<sequence length="157" mass="18085">MTIKEGREAGLKLVSENPVDLVLLKIFEMDRYLMAHHVIQDLKARNLIKFVYSRSHSPEGYKKIDDRAFTVYMPPEITKKEAYDSIMVDQLMDISRSLGIDAQRFVSLGKGKGRWWGYAELETGKVRTRYAGHEGVLTHEIGHILGVNYSLYDTLRH</sequence>
<feature type="non-terminal residue" evidence="1">
    <location>
        <position position="157"/>
    </location>
</feature>
<gene>
    <name evidence="1" type="ORF">S01H4_62344</name>
</gene>
<accession>X1DLQ3</accession>
<protein>
    <submittedName>
        <fullName evidence="1">Uncharacterized protein</fullName>
    </submittedName>
</protein>
<name>X1DLQ3_9ZZZZ</name>
<evidence type="ECO:0000313" key="1">
    <source>
        <dbReference type="EMBL" id="GAH05929.1"/>
    </source>
</evidence>
<dbReference type="AlphaFoldDB" id="X1DLQ3"/>
<organism evidence="1">
    <name type="scientific">marine sediment metagenome</name>
    <dbReference type="NCBI Taxonomy" id="412755"/>
    <lineage>
        <taxon>unclassified sequences</taxon>
        <taxon>metagenomes</taxon>
        <taxon>ecological metagenomes</taxon>
    </lineage>
</organism>
<proteinExistence type="predicted"/>
<dbReference type="EMBL" id="BART01037187">
    <property type="protein sequence ID" value="GAH05929.1"/>
    <property type="molecule type" value="Genomic_DNA"/>
</dbReference>
<reference evidence="1" key="1">
    <citation type="journal article" date="2014" name="Front. Microbiol.">
        <title>High frequency of phylogenetically diverse reductive dehalogenase-homologous genes in deep subseafloor sedimentary metagenomes.</title>
        <authorList>
            <person name="Kawai M."/>
            <person name="Futagami T."/>
            <person name="Toyoda A."/>
            <person name="Takaki Y."/>
            <person name="Nishi S."/>
            <person name="Hori S."/>
            <person name="Arai W."/>
            <person name="Tsubouchi T."/>
            <person name="Morono Y."/>
            <person name="Uchiyama I."/>
            <person name="Ito T."/>
            <person name="Fujiyama A."/>
            <person name="Inagaki F."/>
            <person name="Takami H."/>
        </authorList>
    </citation>
    <scope>NUCLEOTIDE SEQUENCE</scope>
    <source>
        <strain evidence="1">Expedition CK06-06</strain>
    </source>
</reference>
<comment type="caution">
    <text evidence="1">The sequence shown here is derived from an EMBL/GenBank/DDBJ whole genome shotgun (WGS) entry which is preliminary data.</text>
</comment>